<dbReference type="Proteomes" id="UP000265520">
    <property type="component" value="Unassembled WGS sequence"/>
</dbReference>
<dbReference type="AlphaFoldDB" id="A0A392N441"/>
<feature type="region of interest" description="Disordered" evidence="1">
    <location>
        <begin position="143"/>
        <end position="190"/>
    </location>
</feature>
<name>A0A392N441_9FABA</name>
<comment type="caution">
    <text evidence="2">The sequence shown here is derived from an EMBL/GenBank/DDBJ whole genome shotgun (WGS) entry which is preliminary data.</text>
</comment>
<feature type="compositionally biased region" description="Low complexity" evidence="1">
    <location>
        <begin position="164"/>
        <end position="173"/>
    </location>
</feature>
<evidence type="ECO:0000313" key="3">
    <source>
        <dbReference type="Proteomes" id="UP000265520"/>
    </source>
</evidence>
<evidence type="ECO:0000256" key="1">
    <source>
        <dbReference type="SAM" id="MobiDB-lite"/>
    </source>
</evidence>
<keyword evidence="3" id="KW-1185">Reference proteome</keyword>
<sequence>MGCLSRVFYRQNPDLLAMVLGDNPRRRQEFDQSITLQRHNCCYYHWLKILTRGDHPPNVESVSKRGRLGVPLFLLKKKKEEEKKKKKKSTKMAADSSSSSKPPAAVLELSSAHSHSSSSKPDIAKNKKSMEIEVAADSSFSKPASVLDLSSGHSESHHQLVKCSTSTAAASDGAADDADSVKAVLERPKQ</sequence>
<proteinExistence type="predicted"/>
<dbReference type="EMBL" id="LXQA010027446">
    <property type="protein sequence ID" value="MCH94491.1"/>
    <property type="molecule type" value="Genomic_DNA"/>
</dbReference>
<accession>A0A392N441</accession>
<evidence type="ECO:0000313" key="2">
    <source>
        <dbReference type="EMBL" id="MCH94491.1"/>
    </source>
</evidence>
<reference evidence="2 3" key="1">
    <citation type="journal article" date="2018" name="Front. Plant Sci.">
        <title>Red Clover (Trifolium pratense) and Zigzag Clover (T. medium) - A Picture of Genomic Similarities and Differences.</title>
        <authorList>
            <person name="Dluhosova J."/>
            <person name="Istvanek J."/>
            <person name="Nedelnik J."/>
            <person name="Repkova J."/>
        </authorList>
    </citation>
    <scope>NUCLEOTIDE SEQUENCE [LARGE SCALE GENOMIC DNA]</scope>
    <source>
        <strain evidence="3">cv. 10/8</strain>
        <tissue evidence="2">Leaf</tissue>
    </source>
</reference>
<protein>
    <submittedName>
        <fullName evidence="2">Uncharacterized protein</fullName>
    </submittedName>
</protein>
<feature type="region of interest" description="Disordered" evidence="1">
    <location>
        <begin position="79"/>
        <end position="130"/>
    </location>
</feature>
<feature type="compositionally biased region" description="Low complexity" evidence="1">
    <location>
        <begin position="91"/>
        <end position="101"/>
    </location>
</feature>
<organism evidence="2 3">
    <name type="scientific">Trifolium medium</name>
    <dbReference type="NCBI Taxonomy" id="97028"/>
    <lineage>
        <taxon>Eukaryota</taxon>
        <taxon>Viridiplantae</taxon>
        <taxon>Streptophyta</taxon>
        <taxon>Embryophyta</taxon>
        <taxon>Tracheophyta</taxon>
        <taxon>Spermatophyta</taxon>
        <taxon>Magnoliopsida</taxon>
        <taxon>eudicotyledons</taxon>
        <taxon>Gunneridae</taxon>
        <taxon>Pentapetalae</taxon>
        <taxon>rosids</taxon>
        <taxon>fabids</taxon>
        <taxon>Fabales</taxon>
        <taxon>Fabaceae</taxon>
        <taxon>Papilionoideae</taxon>
        <taxon>50 kb inversion clade</taxon>
        <taxon>NPAAA clade</taxon>
        <taxon>Hologalegina</taxon>
        <taxon>IRL clade</taxon>
        <taxon>Trifolieae</taxon>
        <taxon>Trifolium</taxon>
    </lineage>
</organism>
<gene>
    <name evidence="2" type="ORF">A2U01_0015452</name>
</gene>
<feature type="compositionally biased region" description="Low complexity" evidence="1">
    <location>
        <begin position="110"/>
        <end position="119"/>
    </location>
</feature>